<dbReference type="Proteomes" id="UP000694867">
    <property type="component" value="Unplaced"/>
</dbReference>
<dbReference type="AlphaFoldDB" id="A0AAJ6QQ66"/>
<sequence>MESRNILKPRFVDVQFDTSKLKARDPPDSEFDSDLDEDITSGNEIIVDRSKPAETFFVIDNRGDDSDMQIQVPTLDTELKTALSDVRPSLYISSDVSAIKEKMREINKHWAEDILLHRSILKDDSEKQKTVELKGGKKLQKRLRKAEREKTAGDDWYNMTKPELTDEMKKDLELLKMRKVLDTKTFYKKNDIQELPKYFEVGTVVDNATDFYSDRIPKRQRKQTLVDELLADEHFKKTNKKKYREALERQQYTSKKAYVQLKRMQKKEEAKQKKKKQLS</sequence>
<dbReference type="GO" id="GO:0006396">
    <property type="term" value="P:RNA processing"/>
    <property type="evidence" value="ECO:0007669"/>
    <property type="project" value="TreeGrafter"/>
</dbReference>
<protein>
    <submittedName>
        <fullName evidence="5">Deoxynucleotidyltransferase terminal-interacting protein 2</fullName>
    </submittedName>
</protein>
<feature type="domain" description="Fcf2 pre-rRNA processing C-terminal" evidence="3">
    <location>
        <begin position="149"/>
        <end position="242"/>
    </location>
</feature>
<dbReference type="InterPro" id="IPR039883">
    <property type="entry name" value="Fcf2/DNTTIP2"/>
</dbReference>
<keyword evidence="2" id="KW-0539">Nucleus</keyword>
<dbReference type="RefSeq" id="XP_003740280.1">
    <property type="nucleotide sequence ID" value="XM_003740232.1"/>
</dbReference>
<dbReference type="InterPro" id="IPR014810">
    <property type="entry name" value="Fcf2_C"/>
</dbReference>
<dbReference type="GeneID" id="100909151"/>
<evidence type="ECO:0000259" key="3">
    <source>
        <dbReference type="Pfam" id="PF08698"/>
    </source>
</evidence>
<name>A0AAJ6QQ66_9ACAR</name>
<proteinExistence type="predicted"/>
<comment type="subcellular location">
    <subcellularLocation>
        <location evidence="1">Nucleus</location>
        <location evidence="1">Nucleolus</location>
    </subcellularLocation>
</comment>
<dbReference type="KEGG" id="goe:100909151"/>
<accession>A0AAJ6QQ66</accession>
<evidence type="ECO:0000256" key="2">
    <source>
        <dbReference type="ARBA" id="ARBA00023242"/>
    </source>
</evidence>
<gene>
    <name evidence="5" type="primary">LOC100909151</name>
</gene>
<dbReference type="Pfam" id="PF08698">
    <property type="entry name" value="Fcf2"/>
    <property type="match status" value="1"/>
</dbReference>
<evidence type="ECO:0000313" key="4">
    <source>
        <dbReference type="Proteomes" id="UP000694867"/>
    </source>
</evidence>
<reference evidence="5" key="1">
    <citation type="submission" date="2025-08" db="UniProtKB">
        <authorList>
            <consortium name="RefSeq"/>
        </authorList>
    </citation>
    <scope>IDENTIFICATION</scope>
</reference>
<dbReference type="GO" id="GO:0003723">
    <property type="term" value="F:RNA binding"/>
    <property type="evidence" value="ECO:0007669"/>
    <property type="project" value="TreeGrafter"/>
</dbReference>
<dbReference type="PANTHER" id="PTHR21686:SF12">
    <property type="entry name" value="DEOXYNUCLEOTIDYLTRANSFERASE TERMINAL-INTERACTING PROTEIN 2"/>
    <property type="match status" value="1"/>
</dbReference>
<organism evidence="4 5">
    <name type="scientific">Galendromus occidentalis</name>
    <name type="common">western predatory mite</name>
    <dbReference type="NCBI Taxonomy" id="34638"/>
    <lineage>
        <taxon>Eukaryota</taxon>
        <taxon>Metazoa</taxon>
        <taxon>Ecdysozoa</taxon>
        <taxon>Arthropoda</taxon>
        <taxon>Chelicerata</taxon>
        <taxon>Arachnida</taxon>
        <taxon>Acari</taxon>
        <taxon>Parasitiformes</taxon>
        <taxon>Mesostigmata</taxon>
        <taxon>Gamasina</taxon>
        <taxon>Phytoseioidea</taxon>
        <taxon>Phytoseiidae</taxon>
        <taxon>Typhlodrominae</taxon>
        <taxon>Galendromus</taxon>
    </lineage>
</organism>
<dbReference type="GO" id="GO:0005730">
    <property type="term" value="C:nucleolus"/>
    <property type="evidence" value="ECO:0007669"/>
    <property type="project" value="UniProtKB-SubCell"/>
</dbReference>
<dbReference type="PANTHER" id="PTHR21686">
    <property type="entry name" value="DEOXYNUCLEOTIDYLTRANSFERASE TERMINAL-INTERACTING PROTEIN 2"/>
    <property type="match status" value="1"/>
</dbReference>
<evidence type="ECO:0000313" key="5">
    <source>
        <dbReference type="RefSeq" id="XP_003740280.1"/>
    </source>
</evidence>
<keyword evidence="4" id="KW-1185">Reference proteome</keyword>
<evidence type="ECO:0000256" key="1">
    <source>
        <dbReference type="ARBA" id="ARBA00004604"/>
    </source>
</evidence>